<feature type="region of interest" description="Disordered" evidence="9">
    <location>
        <begin position="345"/>
        <end position="393"/>
    </location>
</feature>
<keyword evidence="5" id="KW-0804">Transcription</keyword>
<feature type="compositionally biased region" description="Polar residues" evidence="9">
    <location>
        <begin position="23"/>
        <end position="37"/>
    </location>
</feature>
<keyword evidence="2" id="KW-0221">Differentiation</keyword>
<dbReference type="InterPro" id="IPR050283">
    <property type="entry name" value="E-box_TF_Regulators"/>
</dbReference>
<dbReference type="PANTHER" id="PTHR23349">
    <property type="entry name" value="BASIC HELIX-LOOP-HELIX TRANSCRIPTION FACTOR, TWIST"/>
    <property type="match status" value="1"/>
</dbReference>
<dbReference type="AlphaFoldDB" id="A0A182ITG3"/>
<evidence type="ECO:0000313" key="11">
    <source>
        <dbReference type="EnsemblMetazoa" id="AATE005140-PA.1"/>
    </source>
</evidence>
<dbReference type="InterPro" id="IPR011598">
    <property type="entry name" value="bHLH_dom"/>
</dbReference>
<keyword evidence="4" id="KW-0238">DNA-binding</keyword>
<accession>A0A182ITG3</accession>
<reference evidence="11" key="1">
    <citation type="submission" date="2022-08" db="UniProtKB">
        <authorList>
            <consortium name="EnsemblMetazoa"/>
        </authorList>
    </citation>
    <scope>IDENTIFICATION</scope>
    <source>
        <strain evidence="11">EBRO</strain>
    </source>
</reference>
<dbReference type="GO" id="GO:0046983">
    <property type="term" value="F:protein dimerization activity"/>
    <property type="evidence" value="ECO:0007669"/>
    <property type="project" value="InterPro"/>
</dbReference>
<dbReference type="InterPro" id="IPR036638">
    <property type="entry name" value="HLH_DNA-bd_sf"/>
</dbReference>
<dbReference type="PROSITE" id="PS50888">
    <property type="entry name" value="BHLH"/>
    <property type="match status" value="1"/>
</dbReference>
<dbReference type="Gene3D" id="4.10.280.10">
    <property type="entry name" value="Helix-loop-helix DNA-binding domain"/>
    <property type="match status" value="1"/>
</dbReference>
<dbReference type="FunFam" id="4.10.280.10:FF:000030">
    <property type="entry name" value="Twist transcription factor"/>
    <property type="match status" value="1"/>
</dbReference>
<evidence type="ECO:0000256" key="8">
    <source>
        <dbReference type="ARBA" id="ARBA00072365"/>
    </source>
</evidence>
<evidence type="ECO:0000256" key="4">
    <source>
        <dbReference type="ARBA" id="ARBA00023125"/>
    </source>
</evidence>
<keyword evidence="6" id="KW-0539">Nucleus</keyword>
<organism evidence="11">
    <name type="scientific">Anopheles atroparvus</name>
    <name type="common">European mosquito</name>
    <dbReference type="NCBI Taxonomy" id="41427"/>
    <lineage>
        <taxon>Eukaryota</taxon>
        <taxon>Metazoa</taxon>
        <taxon>Ecdysozoa</taxon>
        <taxon>Arthropoda</taxon>
        <taxon>Hexapoda</taxon>
        <taxon>Insecta</taxon>
        <taxon>Pterygota</taxon>
        <taxon>Neoptera</taxon>
        <taxon>Endopterygota</taxon>
        <taxon>Diptera</taxon>
        <taxon>Nematocera</taxon>
        <taxon>Culicoidea</taxon>
        <taxon>Culicidae</taxon>
        <taxon>Anophelinae</taxon>
        <taxon>Anopheles</taxon>
    </lineage>
</organism>
<feature type="region of interest" description="Disordered" evidence="9">
    <location>
        <begin position="1"/>
        <end position="37"/>
    </location>
</feature>
<feature type="region of interest" description="Disordered" evidence="9">
    <location>
        <begin position="310"/>
        <end position="329"/>
    </location>
</feature>
<feature type="region of interest" description="Disordered" evidence="9">
    <location>
        <begin position="580"/>
        <end position="600"/>
    </location>
</feature>
<evidence type="ECO:0000256" key="6">
    <source>
        <dbReference type="ARBA" id="ARBA00023242"/>
    </source>
</evidence>
<comment type="function">
    <text evidence="7">Involved in the establishment and dorsoventral patterning of germ layers in the embryo.</text>
</comment>
<proteinExistence type="predicted"/>
<feature type="region of interest" description="Disordered" evidence="9">
    <location>
        <begin position="422"/>
        <end position="458"/>
    </location>
</feature>
<dbReference type="PANTHER" id="PTHR23349:SF50">
    <property type="entry name" value="PROTEIN TWIST"/>
    <property type="match status" value="1"/>
</dbReference>
<keyword evidence="3" id="KW-0805">Transcription regulation</keyword>
<dbReference type="SUPFAM" id="SSF47459">
    <property type="entry name" value="HLH, helix-loop-helix DNA-binding domain"/>
    <property type="match status" value="1"/>
</dbReference>
<evidence type="ECO:0000256" key="1">
    <source>
        <dbReference type="ARBA" id="ARBA00022473"/>
    </source>
</evidence>
<evidence type="ECO:0000259" key="10">
    <source>
        <dbReference type="PROSITE" id="PS50888"/>
    </source>
</evidence>
<feature type="compositionally biased region" description="Basic residues" evidence="9">
    <location>
        <begin position="345"/>
        <end position="359"/>
    </location>
</feature>
<dbReference type="SMART" id="SM00353">
    <property type="entry name" value="HLH"/>
    <property type="match status" value="1"/>
</dbReference>
<keyword evidence="1" id="KW-0217">Developmental protein</keyword>
<feature type="compositionally biased region" description="Polar residues" evidence="9">
    <location>
        <begin position="1"/>
        <end position="10"/>
    </location>
</feature>
<name>A0A182ITG3_ANOAO</name>
<dbReference type="VEuPathDB" id="VectorBase:AATE005140"/>
<evidence type="ECO:0000256" key="9">
    <source>
        <dbReference type="SAM" id="MobiDB-lite"/>
    </source>
</evidence>
<dbReference type="STRING" id="41427.A0A182ITG3"/>
<feature type="domain" description="BHLH" evidence="10">
    <location>
        <begin position="476"/>
        <end position="527"/>
    </location>
</feature>
<evidence type="ECO:0000256" key="2">
    <source>
        <dbReference type="ARBA" id="ARBA00022782"/>
    </source>
</evidence>
<dbReference type="GO" id="GO:0000977">
    <property type="term" value="F:RNA polymerase II transcription regulatory region sequence-specific DNA binding"/>
    <property type="evidence" value="ECO:0007669"/>
    <property type="project" value="TreeGrafter"/>
</dbReference>
<evidence type="ECO:0000256" key="3">
    <source>
        <dbReference type="ARBA" id="ARBA00023015"/>
    </source>
</evidence>
<sequence length="600" mass="65329">MSSGRPSSSPKLILDISGAGSVSPKTANGSLKASSVITPPRMIKVEQYGQPQQQQLQLHQYGAPMQHQRSPPDLRPIATTHQHQATGLREQQNEALQEDLQLHQNPDFGVLMPQHNQHHQQQHMVHHQQHSMNGNPSVGMDSPGTIYIYQGHPVAAGGVELLHPARIPLQCFEHPEGLEQHPQHQVHQVPTSLSETLPAILSSYSSAEAAKKRKIPDADYDYEFDQCSLSPPGYQQEKRARYAPEAYGGGAVWSFANGANGEYVQAGPGGLYGVMAGEVLMSPGDPRGSSAVAHEDDSSNSSRKLVIAGSGESLSEATPPEGSTLYLSDPGSYEGPVYYQHPHHLHQQQPHHVHHIHHTPHADSTPSNSPAERERDCSMSVSSNSPNKLDDSCSLGGKFSQEAAHPTTVALLEPTSAMVVATSDPPQQTCCSSPNSSGSIRQKPTKGAPRGPRKNRTGRIRKRIIKDEVSYEEMQTQRVIANVRERQRTQSLNEAFASLRKIIPTLPSDKLSKIQTLRLASRYIDFLYRVLSNNEMPAMLEEHKSMAMSGGSLQFSGSGILAHEKLSYLFSVWRMEGDWSNGSSGSVSGGEGTEATGGKD</sequence>
<dbReference type="EnsemblMetazoa" id="AATE005140-RA">
    <property type="protein sequence ID" value="AATE005140-PA.1"/>
    <property type="gene ID" value="AATE005140"/>
</dbReference>
<evidence type="ECO:0000256" key="5">
    <source>
        <dbReference type="ARBA" id="ARBA00023163"/>
    </source>
</evidence>
<feature type="region of interest" description="Disordered" evidence="9">
    <location>
        <begin position="283"/>
        <end position="303"/>
    </location>
</feature>
<feature type="compositionally biased region" description="Polar residues" evidence="9">
    <location>
        <begin position="424"/>
        <end position="442"/>
    </location>
</feature>
<evidence type="ECO:0000256" key="7">
    <source>
        <dbReference type="ARBA" id="ARBA00059086"/>
    </source>
</evidence>
<dbReference type="GO" id="GO:0030154">
    <property type="term" value="P:cell differentiation"/>
    <property type="evidence" value="ECO:0007669"/>
    <property type="project" value="UniProtKB-KW"/>
</dbReference>
<dbReference type="GO" id="GO:0000981">
    <property type="term" value="F:DNA-binding transcription factor activity, RNA polymerase II-specific"/>
    <property type="evidence" value="ECO:0007669"/>
    <property type="project" value="TreeGrafter"/>
</dbReference>
<dbReference type="Pfam" id="PF00010">
    <property type="entry name" value="HLH"/>
    <property type="match status" value="1"/>
</dbReference>
<protein>
    <recommendedName>
        <fullName evidence="8">Protein twist</fullName>
    </recommendedName>
</protein>